<dbReference type="GO" id="GO:0006401">
    <property type="term" value="P:RNA catabolic process"/>
    <property type="evidence" value="ECO:0007669"/>
    <property type="project" value="TreeGrafter"/>
</dbReference>
<keyword evidence="3" id="KW-0732">Signal</keyword>
<name>A0AAI9AIG2_9BACT</name>
<organism evidence="4 6">
    <name type="scientific">Caminibacter mediatlanticus TB-2</name>
    <dbReference type="NCBI Taxonomy" id="391592"/>
    <lineage>
        <taxon>Bacteria</taxon>
        <taxon>Pseudomonadati</taxon>
        <taxon>Campylobacterota</taxon>
        <taxon>Epsilonproteobacteria</taxon>
        <taxon>Nautiliales</taxon>
        <taxon>Nautiliaceae</taxon>
        <taxon>Caminibacter</taxon>
    </lineage>
</organism>
<dbReference type="Proteomes" id="UP000306825">
    <property type="component" value="Chromosome"/>
</dbReference>
<dbReference type="PANTHER" id="PTHR11240">
    <property type="entry name" value="RIBONUCLEASE T2"/>
    <property type="match status" value="1"/>
</dbReference>
<dbReference type="Proteomes" id="UP000003288">
    <property type="component" value="Unassembled WGS sequence"/>
</dbReference>
<dbReference type="InterPro" id="IPR036430">
    <property type="entry name" value="RNase_T2-like_sf"/>
</dbReference>
<protein>
    <submittedName>
        <fullName evidence="4 5">Ribonuclease T</fullName>
    </submittedName>
</protein>
<dbReference type="InterPro" id="IPR033130">
    <property type="entry name" value="RNase_T2_His_AS_2"/>
</dbReference>
<evidence type="ECO:0000313" key="7">
    <source>
        <dbReference type="Proteomes" id="UP000306825"/>
    </source>
</evidence>
<dbReference type="SUPFAM" id="SSF55895">
    <property type="entry name" value="Ribonuclease Rh-like"/>
    <property type="match status" value="1"/>
</dbReference>
<comment type="similarity">
    <text evidence="1 2">Belongs to the RNase T2 family.</text>
</comment>
<dbReference type="GO" id="GO:0033897">
    <property type="term" value="F:ribonuclease T2 activity"/>
    <property type="evidence" value="ECO:0007669"/>
    <property type="project" value="InterPro"/>
</dbReference>
<reference evidence="4 6" key="1">
    <citation type="journal article" date="2011" name="Stand. Genomic Sci.">
        <title>Draft genome sequence of Caminibacter mediatlanticus strain TB-2, an epsilonproteobacterium isolated from a deep-sea hydrothermal vent.</title>
        <authorList>
            <person name="Giovannelli D."/>
            <person name="Ferriera S."/>
            <person name="Johnson J."/>
            <person name="Kravitz S."/>
            <person name="Perez-Rodriguez I."/>
            <person name="Ricci J."/>
            <person name="O'Brien C."/>
            <person name="Voordeckers J.W."/>
            <person name="Bini E."/>
            <person name="Vetriani C."/>
        </authorList>
    </citation>
    <scope>NUCLEOTIDE SEQUENCE [LARGE SCALE GENOMIC DNA]</scope>
    <source>
        <strain evidence="4 6">TB-2</strain>
    </source>
</reference>
<accession>A0AAI9AIG2</accession>
<evidence type="ECO:0000313" key="5">
    <source>
        <dbReference type="EMBL" id="QCT94431.1"/>
    </source>
</evidence>
<dbReference type="Gene3D" id="3.90.730.10">
    <property type="entry name" value="Ribonuclease T2-like"/>
    <property type="match status" value="1"/>
</dbReference>
<reference evidence="5 7" key="2">
    <citation type="submission" date="2019-05" db="EMBL/GenBank/DDBJ databases">
        <title>A comparative analysis of the Nautiliaceae.</title>
        <authorList>
            <person name="Grosche A."/>
            <person name="Smedile F."/>
            <person name="Vetriani C."/>
        </authorList>
    </citation>
    <scope>NUCLEOTIDE SEQUENCE [LARGE SCALE GENOMIC DNA]</scope>
    <source>
        <strain evidence="5 7">TB-2</strain>
    </source>
</reference>
<keyword evidence="7" id="KW-1185">Reference proteome</keyword>
<dbReference type="GO" id="GO:0003723">
    <property type="term" value="F:RNA binding"/>
    <property type="evidence" value="ECO:0007669"/>
    <property type="project" value="InterPro"/>
</dbReference>
<evidence type="ECO:0000313" key="4">
    <source>
        <dbReference type="EMBL" id="EDM24069.1"/>
    </source>
</evidence>
<dbReference type="InterPro" id="IPR018188">
    <property type="entry name" value="RNase_T2_His_AS_1"/>
</dbReference>
<dbReference type="PANTHER" id="PTHR11240:SF22">
    <property type="entry name" value="RIBONUCLEASE T2"/>
    <property type="match status" value="1"/>
</dbReference>
<evidence type="ECO:0000256" key="1">
    <source>
        <dbReference type="ARBA" id="ARBA00007469"/>
    </source>
</evidence>
<dbReference type="PROSITE" id="PS00531">
    <property type="entry name" value="RNASE_T2_2"/>
    <property type="match status" value="1"/>
</dbReference>
<proteinExistence type="inferred from homology"/>
<dbReference type="EMBL" id="ABCJ01000002">
    <property type="protein sequence ID" value="EDM24069.1"/>
    <property type="molecule type" value="Genomic_DNA"/>
</dbReference>
<gene>
    <name evidence="4" type="ORF">CMTB2_07436</name>
    <name evidence="5" type="ORF">FE773_04335</name>
</gene>
<dbReference type="RefSeq" id="WP_007474065.1">
    <property type="nucleotide sequence ID" value="NZ_ABCJ01000002.1"/>
</dbReference>
<evidence type="ECO:0000256" key="3">
    <source>
        <dbReference type="SAM" id="SignalP"/>
    </source>
</evidence>
<evidence type="ECO:0000256" key="2">
    <source>
        <dbReference type="RuleBase" id="RU004328"/>
    </source>
</evidence>
<dbReference type="Pfam" id="PF00445">
    <property type="entry name" value="Ribonuclease_T2"/>
    <property type="match status" value="1"/>
</dbReference>
<dbReference type="AlphaFoldDB" id="A0AAI9AIG2"/>
<sequence length="215" mass="24993">MKKLLSILLFLSSLVYAVSTENILALSWENSFCKVNPKDKACRMRTYNDYSLTHFVLHGLWPKKKNYCSTRYKFHLSPLLWKVLKKYMPAADYLAKHEWRKHGTCFGTDAETYFLTAIKLTQEFNESAFLTFVRTHMGQYVSLTRIRFVFGGVFGDRNKRKFQLICKRKNGVIYITEIRLNLKGDPTKLDLKKLLDNAKPMVGVRQCQGGIFATP</sequence>
<dbReference type="PROSITE" id="PS00530">
    <property type="entry name" value="RNASE_T2_1"/>
    <property type="match status" value="1"/>
</dbReference>
<feature type="signal peptide" evidence="3">
    <location>
        <begin position="1"/>
        <end position="17"/>
    </location>
</feature>
<dbReference type="EMBL" id="CP040463">
    <property type="protein sequence ID" value="QCT94431.1"/>
    <property type="molecule type" value="Genomic_DNA"/>
</dbReference>
<evidence type="ECO:0000313" key="6">
    <source>
        <dbReference type="Proteomes" id="UP000003288"/>
    </source>
</evidence>
<feature type="chain" id="PRO_5042568380" evidence="3">
    <location>
        <begin position="18"/>
        <end position="215"/>
    </location>
</feature>
<dbReference type="InterPro" id="IPR001568">
    <property type="entry name" value="RNase_T2-like"/>
</dbReference>